<dbReference type="SUPFAM" id="SSF56529">
    <property type="entry name" value="FAH"/>
    <property type="match status" value="1"/>
</dbReference>
<dbReference type="Proteomes" id="UP000281915">
    <property type="component" value="Unassembled WGS sequence"/>
</dbReference>
<reference evidence="2 3" key="1">
    <citation type="submission" date="2018-10" db="EMBL/GenBank/DDBJ databases">
        <title>Phylogenomics of Brevibacillus.</title>
        <authorList>
            <person name="Dunlap C."/>
        </authorList>
    </citation>
    <scope>NUCLEOTIDE SEQUENCE [LARGE SCALE GENOMIC DNA]</scope>
    <source>
        <strain evidence="2 3">JCM 15085</strain>
    </source>
</reference>
<accession>A0A3M8CPY9</accession>
<sequence>MKLLSYRHREEEQYRAGLTDGEWVWDVAQLLTDAPDTVEGLLENWEHWLALLHKMEQEKKLNSRASLKLEGLLLGPPVPRPRSFRDFYAFEEHVKTARSRRGLAMIPEWYDFPVFYFSNAAAFSGHKAEIHRPKATVRLDYELEIACVIGKAGVDIPVERAAEHIAGFAILNDWSARDLQLEEVKVGLGPAKGKDFATSMGPWLVTPDELEDVKITGAKGDRYDMTMVARVNGVEYSRGNFRDIHYTFAEMIARASADCPLYPGDVIGSGTVGTGCILELGEEKGGWLNPGDVIELEVERLGVLRNSIKK</sequence>
<protein>
    <submittedName>
        <fullName evidence="2">Fumarylacetoacetate hydrolase family protein</fullName>
    </submittedName>
</protein>
<dbReference type="Pfam" id="PF01557">
    <property type="entry name" value="FAA_hydrolase"/>
    <property type="match status" value="1"/>
</dbReference>
<gene>
    <name evidence="2" type="ORF">EDM58_13765</name>
</gene>
<dbReference type="InterPro" id="IPR036663">
    <property type="entry name" value="Fumarylacetoacetase_C_sf"/>
</dbReference>
<dbReference type="PANTHER" id="PTHR43211">
    <property type="entry name" value="FUMARYLACETOACETATE HYDROLASE"/>
    <property type="match status" value="1"/>
</dbReference>
<dbReference type="AlphaFoldDB" id="A0A3M8CPY9"/>
<evidence type="ECO:0000259" key="1">
    <source>
        <dbReference type="Pfam" id="PF01557"/>
    </source>
</evidence>
<dbReference type="Gene3D" id="3.90.850.10">
    <property type="entry name" value="Fumarylacetoacetase-like, C-terminal domain"/>
    <property type="match status" value="1"/>
</dbReference>
<comment type="caution">
    <text evidence="2">The sequence shown here is derived from an EMBL/GenBank/DDBJ whole genome shotgun (WGS) entry which is preliminary data.</text>
</comment>
<evidence type="ECO:0000313" key="3">
    <source>
        <dbReference type="Proteomes" id="UP000281915"/>
    </source>
</evidence>
<dbReference type="InterPro" id="IPR011234">
    <property type="entry name" value="Fumarylacetoacetase-like_C"/>
</dbReference>
<feature type="domain" description="Fumarylacetoacetase-like C-terminal" evidence="1">
    <location>
        <begin position="84"/>
        <end position="308"/>
    </location>
</feature>
<keyword evidence="2" id="KW-0378">Hydrolase</keyword>
<dbReference type="GO" id="GO:0016787">
    <property type="term" value="F:hydrolase activity"/>
    <property type="evidence" value="ECO:0007669"/>
    <property type="project" value="UniProtKB-KW"/>
</dbReference>
<dbReference type="EMBL" id="RHHT01000028">
    <property type="protein sequence ID" value="RNB77738.1"/>
    <property type="molecule type" value="Genomic_DNA"/>
</dbReference>
<evidence type="ECO:0000313" key="2">
    <source>
        <dbReference type="EMBL" id="RNB77738.1"/>
    </source>
</evidence>
<proteinExistence type="predicted"/>
<organism evidence="2 3">
    <name type="scientific">Brevibacillus panacihumi</name>
    <dbReference type="NCBI Taxonomy" id="497735"/>
    <lineage>
        <taxon>Bacteria</taxon>
        <taxon>Bacillati</taxon>
        <taxon>Bacillota</taxon>
        <taxon>Bacilli</taxon>
        <taxon>Bacillales</taxon>
        <taxon>Paenibacillaceae</taxon>
        <taxon>Brevibacillus</taxon>
    </lineage>
</organism>
<dbReference type="RefSeq" id="WP_122913836.1">
    <property type="nucleotide sequence ID" value="NZ_RHHT01000028.1"/>
</dbReference>
<name>A0A3M8CPY9_9BACL</name>
<dbReference type="PANTHER" id="PTHR43211:SF1">
    <property type="entry name" value="BLL6422 PROTEIN"/>
    <property type="match status" value="1"/>
</dbReference>